<feature type="compositionally biased region" description="Basic and acidic residues" evidence="1">
    <location>
        <begin position="1"/>
        <end position="17"/>
    </location>
</feature>
<protein>
    <submittedName>
        <fullName evidence="2">Uncharacterized protein</fullName>
    </submittedName>
</protein>
<organism evidence="2 3">
    <name type="scientific">Trifolium medium</name>
    <dbReference type="NCBI Taxonomy" id="97028"/>
    <lineage>
        <taxon>Eukaryota</taxon>
        <taxon>Viridiplantae</taxon>
        <taxon>Streptophyta</taxon>
        <taxon>Embryophyta</taxon>
        <taxon>Tracheophyta</taxon>
        <taxon>Spermatophyta</taxon>
        <taxon>Magnoliopsida</taxon>
        <taxon>eudicotyledons</taxon>
        <taxon>Gunneridae</taxon>
        <taxon>Pentapetalae</taxon>
        <taxon>rosids</taxon>
        <taxon>fabids</taxon>
        <taxon>Fabales</taxon>
        <taxon>Fabaceae</taxon>
        <taxon>Papilionoideae</taxon>
        <taxon>50 kb inversion clade</taxon>
        <taxon>NPAAA clade</taxon>
        <taxon>Hologalegina</taxon>
        <taxon>IRL clade</taxon>
        <taxon>Trifolieae</taxon>
        <taxon>Trifolium</taxon>
    </lineage>
</organism>
<accession>A0A392UM67</accession>
<comment type="caution">
    <text evidence="2">The sequence shown here is derived from an EMBL/GenBank/DDBJ whole genome shotgun (WGS) entry which is preliminary data.</text>
</comment>
<evidence type="ECO:0000313" key="2">
    <source>
        <dbReference type="EMBL" id="MCI73988.1"/>
    </source>
</evidence>
<dbReference type="AlphaFoldDB" id="A0A392UM67"/>
<dbReference type="EMBL" id="LXQA010850838">
    <property type="protein sequence ID" value="MCI73988.1"/>
    <property type="molecule type" value="Genomic_DNA"/>
</dbReference>
<proteinExistence type="predicted"/>
<name>A0A392UM67_9FABA</name>
<evidence type="ECO:0000256" key="1">
    <source>
        <dbReference type="SAM" id="MobiDB-lite"/>
    </source>
</evidence>
<feature type="non-terminal residue" evidence="2">
    <location>
        <position position="1"/>
    </location>
</feature>
<keyword evidence="3" id="KW-1185">Reference proteome</keyword>
<feature type="region of interest" description="Disordered" evidence="1">
    <location>
        <begin position="1"/>
        <end position="20"/>
    </location>
</feature>
<feature type="non-terminal residue" evidence="2">
    <location>
        <position position="78"/>
    </location>
</feature>
<dbReference type="Proteomes" id="UP000265520">
    <property type="component" value="Unassembled WGS sequence"/>
</dbReference>
<reference evidence="2 3" key="1">
    <citation type="journal article" date="2018" name="Front. Plant Sci.">
        <title>Red Clover (Trifolium pratense) and Zigzag Clover (T. medium) - A Picture of Genomic Similarities and Differences.</title>
        <authorList>
            <person name="Dluhosova J."/>
            <person name="Istvanek J."/>
            <person name="Nedelnik J."/>
            <person name="Repkova J."/>
        </authorList>
    </citation>
    <scope>NUCLEOTIDE SEQUENCE [LARGE SCALE GENOMIC DNA]</scope>
    <source>
        <strain evidence="3">cv. 10/8</strain>
        <tissue evidence="2">Leaf</tissue>
    </source>
</reference>
<sequence length="78" mass="8239">LGLDKPRSDENLGKDDINPSVDDTIVAEASTKADVNLAVDLVQKVVSETHADQDVTPSGQTSNKHDDVPNAPASDMPE</sequence>
<evidence type="ECO:0000313" key="3">
    <source>
        <dbReference type="Proteomes" id="UP000265520"/>
    </source>
</evidence>
<feature type="region of interest" description="Disordered" evidence="1">
    <location>
        <begin position="48"/>
        <end position="78"/>
    </location>
</feature>